<feature type="binding site" evidence="7">
    <location>
        <position position="678"/>
    </location>
    <ligand>
        <name>Ca(2+)</name>
        <dbReference type="ChEBI" id="CHEBI:29108"/>
    </ligand>
</feature>
<dbReference type="SUPFAM" id="SSF52743">
    <property type="entry name" value="Subtilisin-like"/>
    <property type="match status" value="1"/>
</dbReference>
<keyword evidence="4 7" id="KW-0720">Serine protease</keyword>
<sequence length="700" mass="76319">MVKLKLFGRSHPSADPLRDDDPEIKLTFALKQRNLDKLDALFWDVSNPESPQYGHHLRQSEVVELVSPSQKSVAVVTDWLHNHGVSKMQLTESRDFMTISTSISVAEALLETKFSTFVHISGKRGYKMSSYSVPSHVAPHLDFVSGFRLPNLSFKKTHTERQATHVNPMLRYSALPEDNSPVLIYVNALDSVATVTLLPRCKDGKTTTETSPLCQEEDEGINIVGFDVTAVEERGEKEIDYHFDIKDAKCNPCINNSTACTLSNEKNGLPSGTVYCSLQLSGLTNYLDTYLIITTKYSDSSLSTPGNASSLPFSTSSFVTPRNLAELYKIPAGLKVTNPKSSQSVAEFLDQYYDPADLQKFFRLMGQPDYSHLVRVIGPNNVTLPGGEATLDIEFIMGLALGAPTTFWSVGGLHEGQEQFLEWIVQVLNAADAPYVHSISYGDDETSLTEEYMTRINIEFKKAAVRGLSLLFCSMDSGVYGNGKSDCPAFTPQFPASSPYVTAVGATLLSTQVLPVCEENFAGFEFPCNDVGETTSSTLLGSRITSGGGYSGLFSRPSYQKSAVKGYTPYISDIPSSFYNQTGRVYPDVSALGHNYAVILGQQIAPIDGTSASTPVVAAMITLLNDARFNAGKSALGFLNPWLYSLSSDHFNDVVTGDNKCSEIPWICCEYGYPATPGFDAVTGLGSPNFGSLLRSALKV</sequence>
<proteinExistence type="predicted"/>
<feature type="binding site" evidence="7">
    <location>
        <position position="653"/>
    </location>
    <ligand>
        <name>Ca(2+)</name>
        <dbReference type="ChEBI" id="CHEBI:29108"/>
    </ligand>
</feature>
<keyword evidence="10" id="KW-1185">Reference proteome</keyword>
<feature type="active site" description="Charge relay system" evidence="7">
    <location>
        <position position="388"/>
    </location>
</feature>
<dbReference type="Proteomes" id="UP000241769">
    <property type="component" value="Unassembled WGS sequence"/>
</dbReference>
<dbReference type="Pfam" id="PF00082">
    <property type="entry name" value="Peptidase_S8"/>
    <property type="match status" value="1"/>
</dbReference>
<dbReference type="Pfam" id="PF09286">
    <property type="entry name" value="Pro-kuma_activ"/>
    <property type="match status" value="1"/>
</dbReference>
<dbReference type="CDD" id="cd04056">
    <property type="entry name" value="Peptidases_S53"/>
    <property type="match status" value="1"/>
</dbReference>
<feature type="binding site" evidence="7">
    <location>
        <position position="680"/>
    </location>
    <ligand>
        <name>Ca(2+)</name>
        <dbReference type="ChEBI" id="CHEBI:29108"/>
    </ligand>
</feature>
<feature type="active site" description="Charge relay system" evidence="7">
    <location>
        <position position="392"/>
    </location>
</feature>
<dbReference type="OrthoDB" id="2919105at2759"/>
<dbReference type="InterPro" id="IPR030400">
    <property type="entry name" value="Sedolisin_dom"/>
</dbReference>
<dbReference type="PROSITE" id="PS00138">
    <property type="entry name" value="SUBTILASE_SER"/>
    <property type="match status" value="1"/>
</dbReference>
<dbReference type="InterPro" id="IPR000209">
    <property type="entry name" value="Peptidase_S8/S53_dom"/>
</dbReference>
<dbReference type="PROSITE" id="PS51695">
    <property type="entry name" value="SEDOLISIN"/>
    <property type="match status" value="1"/>
</dbReference>
<gene>
    <name evidence="9" type="ORF">PROFUN_11425</name>
</gene>
<reference evidence="9 10" key="1">
    <citation type="journal article" date="2018" name="Genome Biol. Evol.">
        <title>Multiple Roots of Fruiting Body Formation in Amoebozoa.</title>
        <authorList>
            <person name="Hillmann F."/>
            <person name="Forbes G."/>
            <person name="Novohradska S."/>
            <person name="Ferling I."/>
            <person name="Riege K."/>
            <person name="Groth M."/>
            <person name="Westermann M."/>
            <person name="Marz M."/>
            <person name="Spaller T."/>
            <person name="Winckler T."/>
            <person name="Schaap P."/>
            <person name="Glockner G."/>
        </authorList>
    </citation>
    <scope>NUCLEOTIDE SEQUENCE [LARGE SCALE GENOMIC DNA]</scope>
    <source>
        <strain evidence="9 10">Jena</strain>
    </source>
</reference>
<evidence type="ECO:0000256" key="4">
    <source>
        <dbReference type="ARBA" id="ARBA00022825"/>
    </source>
</evidence>
<evidence type="ECO:0000256" key="1">
    <source>
        <dbReference type="ARBA" id="ARBA00022670"/>
    </source>
</evidence>
<dbReference type="GO" id="GO:0008240">
    <property type="term" value="F:tripeptidyl-peptidase activity"/>
    <property type="evidence" value="ECO:0007669"/>
    <property type="project" value="TreeGrafter"/>
</dbReference>
<dbReference type="GO" id="GO:0004252">
    <property type="term" value="F:serine-type endopeptidase activity"/>
    <property type="evidence" value="ECO:0007669"/>
    <property type="project" value="UniProtKB-UniRule"/>
</dbReference>
<evidence type="ECO:0000256" key="5">
    <source>
        <dbReference type="ARBA" id="ARBA00022837"/>
    </source>
</evidence>
<evidence type="ECO:0000256" key="2">
    <source>
        <dbReference type="ARBA" id="ARBA00022723"/>
    </source>
</evidence>
<dbReference type="EMBL" id="MDYQ01000136">
    <property type="protein sequence ID" value="PRP80870.1"/>
    <property type="molecule type" value="Genomic_DNA"/>
</dbReference>
<keyword evidence="1 7" id="KW-0645">Protease</keyword>
<dbReference type="CDD" id="cd11377">
    <property type="entry name" value="Pro-peptidase_S53"/>
    <property type="match status" value="1"/>
</dbReference>
<accession>A0A2P6NAA7</accession>
<evidence type="ECO:0000313" key="9">
    <source>
        <dbReference type="EMBL" id="PRP80870.1"/>
    </source>
</evidence>
<keyword evidence="3 7" id="KW-0378">Hydrolase</keyword>
<dbReference type="PANTHER" id="PTHR14218">
    <property type="entry name" value="PROTEASE S8 TRIPEPTIDYL PEPTIDASE I CLN2"/>
    <property type="match status" value="1"/>
</dbReference>
<keyword evidence="5 7" id="KW-0106">Calcium</keyword>
<evidence type="ECO:0000256" key="3">
    <source>
        <dbReference type="ARBA" id="ARBA00022801"/>
    </source>
</evidence>
<dbReference type="InParanoid" id="A0A2P6NAA7"/>
<feature type="binding site" evidence="7">
    <location>
        <position position="654"/>
    </location>
    <ligand>
        <name>Ca(2+)</name>
        <dbReference type="ChEBI" id="CHEBI:29108"/>
    </ligand>
</feature>
<dbReference type="SMART" id="SM00944">
    <property type="entry name" value="Pro-kuma_activ"/>
    <property type="match status" value="1"/>
</dbReference>
<dbReference type="Gene3D" id="3.40.50.200">
    <property type="entry name" value="Peptidase S8/S53 domain"/>
    <property type="match status" value="1"/>
</dbReference>
<organism evidence="9 10">
    <name type="scientific">Planoprotostelium fungivorum</name>
    <dbReference type="NCBI Taxonomy" id="1890364"/>
    <lineage>
        <taxon>Eukaryota</taxon>
        <taxon>Amoebozoa</taxon>
        <taxon>Evosea</taxon>
        <taxon>Variosea</taxon>
        <taxon>Cavosteliida</taxon>
        <taxon>Cavosteliaceae</taxon>
        <taxon>Planoprotostelium</taxon>
    </lineage>
</organism>
<evidence type="ECO:0000313" key="10">
    <source>
        <dbReference type="Proteomes" id="UP000241769"/>
    </source>
</evidence>
<dbReference type="PANTHER" id="PTHR14218:SF15">
    <property type="entry name" value="TRIPEPTIDYL-PEPTIDASE 1"/>
    <property type="match status" value="1"/>
</dbReference>
<dbReference type="AlphaFoldDB" id="A0A2P6NAA7"/>
<dbReference type="InterPro" id="IPR036852">
    <property type="entry name" value="Peptidase_S8/S53_dom_sf"/>
</dbReference>
<name>A0A2P6NAA7_9EUKA</name>
<dbReference type="InterPro" id="IPR023828">
    <property type="entry name" value="Peptidase_S8_Ser-AS"/>
</dbReference>
<comment type="cofactor">
    <cofactor evidence="7">
        <name>Ca(2+)</name>
        <dbReference type="ChEBI" id="CHEBI:29108"/>
    </cofactor>
    <text evidence="7">Binds 1 Ca(2+) ion per subunit.</text>
</comment>
<feature type="domain" description="Peptidase S53" evidence="8">
    <location>
        <begin position="318"/>
        <end position="700"/>
    </location>
</feature>
<feature type="active site" description="Charge relay system" evidence="7">
    <location>
        <position position="611"/>
    </location>
</feature>
<dbReference type="GO" id="GO:0046872">
    <property type="term" value="F:metal ion binding"/>
    <property type="evidence" value="ECO:0007669"/>
    <property type="project" value="UniProtKB-UniRule"/>
</dbReference>
<evidence type="ECO:0000259" key="8">
    <source>
        <dbReference type="PROSITE" id="PS51695"/>
    </source>
</evidence>
<dbReference type="GO" id="GO:0006508">
    <property type="term" value="P:proteolysis"/>
    <property type="evidence" value="ECO:0007669"/>
    <property type="project" value="UniProtKB-KW"/>
</dbReference>
<keyword evidence="2 7" id="KW-0479">Metal-binding</keyword>
<dbReference type="InterPro" id="IPR050819">
    <property type="entry name" value="Tripeptidyl-peptidase_I"/>
</dbReference>
<dbReference type="STRING" id="1890364.A0A2P6NAA7"/>
<dbReference type="SUPFAM" id="SSF54897">
    <property type="entry name" value="Protease propeptides/inhibitors"/>
    <property type="match status" value="1"/>
</dbReference>
<evidence type="ECO:0000256" key="7">
    <source>
        <dbReference type="PROSITE-ProRule" id="PRU01032"/>
    </source>
</evidence>
<evidence type="ECO:0000256" key="6">
    <source>
        <dbReference type="ARBA" id="ARBA00023145"/>
    </source>
</evidence>
<protein>
    <recommendedName>
        <fullName evidence="8">Peptidase S53 domain-containing protein</fullName>
    </recommendedName>
</protein>
<keyword evidence="6" id="KW-0865">Zymogen</keyword>
<comment type="caution">
    <text evidence="9">The sequence shown here is derived from an EMBL/GenBank/DDBJ whole genome shotgun (WGS) entry which is preliminary data.</text>
</comment>
<dbReference type="InterPro" id="IPR015366">
    <property type="entry name" value="S53_propep"/>
</dbReference>